<dbReference type="Gene3D" id="2.60.40.420">
    <property type="entry name" value="Cupredoxins - blue copper proteins"/>
    <property type="match status" value="1"/>
</dbReference>
<organism evidence="3">
    <name type="scientific">Laccaria bicolor (strain S238N-H82 / ATCC MYA-4686)</name>
    <name type="common">Bicoloured deceiver</name>
    <name type="synonym">Laccaria laccata var. bicolor</name>
    <dbReference type="NCBI Taxonomy" id="486041"/>
    <lineage>
        <taxon>Eukaryota</taxon>
        <taxon>Fungi</taxon>
        <taxon>Dikarya</taxon>
        <taxon>Basidiomycota</taxon>
        <taxon>Agaricomycotina</taxon>
        <taxon>Agaricomycetes</taxon>
        <taxon>Agaricomycetidae</taxon>
        <taxon>Agaricales</taxon>
        <taxon>Agaricineae</taxon>
        <taxon>Hydnangiaceae</taxon>
        <taxon>Laccaria</taxon>
    </lineage>
</organism>
<dbReference type="Proteomes" id="UP000001194">
    <property type="component" value="Unassembled WGS sequence"/>
</dbReference>
<dbReference type="AlphaFoldDB" id="B0DNN0"/>
<reference evidence="2 3" key="1">
    <citation type="journal article" date="2008" name="Nature">
        <title>The genome of Laccaria bicolor provides insights into mycorrhizal symbiosis.</title>
        <authorList>
            <person name="Martin F."/>
            <person name="Aerts A."/>
            <person name="Ahren D."/>
            <person name="Brun A."/>
            <person name="Danchin E.G.J."/>
            <person name="Duchaussoy F."/>
            <person name="Gibon J."/>
            <person name="Kohler A."/>
            <person name="Lindquist E."/>
            <person name="Pereda V."/>
            <person name="Salamov A."/>
            <person name="Shapiro H.J."/>
            <person name="Wuyts J."/>
            <person name="Blaudez D."/>
            <person name="Buee M."/>
            <person name="Brokstein P."/>
            <person name="Canbaeck B."/>
            <person name="Cohen D."/>
            <person name="Courty P.E."/>
            <person name="Coutinho P.M."/>
            <person name="Delaruelle C."/>
            <person name="Detter J.C."/>
            <person name="Deveau A."/>
            <person name="DiFazio S."/>
            <person name="Duplessis S."/>
            <person name="Fraissinet-Tachet L."/>
            <person name="Lucic E."/>
            <person name="Frey-Klett P."/>
            <person name="Fourrey C."/>
            <person name="Feussner I."/>
            <person name="Gay G."/>
            <person name="Grimwood J."/>
            <person name="Hoegger P.J."/>
            <person name="Jain P."/>
            <person name="Kilaru S."/>
            <person name="Labbe J."/>
            <person name="Lin Y.C."/>
            <person name="Legue V."/>
            <person name="Le Tacon F."/>
            <person name="Marmeisse R."/>
            <person name="Melayah D."/>
            <person name="Montanini B."/>
            <person name="Muratet M."/>
            <person name="Nehls U."/>
            <person name="Niculita-Hirzel H."/>
            <person name="Oudot-Le Secq M.P."/>
            <person name="Peter M."/>
            <person name="Quesneville H."/>
            <person name="Rajashekar B."/>
            <person name="Reich M."/>
            <person name="Rouhier N."/>
            <person name="Schmutz J."/>
            <person name="Yin T."/>
            <person name="Chalot M."/>
            <person name="Henrissat B."/>
            <person name="Kuees U."/>
            <person name="Lucas S."/>
            <person name="Van de Peer Y."/>
            <person name="Podila G.K."/>
            <person name="Polle A."/>
            <person name="Pukkila P.J."/>
            <person name="Richardson P.M."/>
            <person name="Rouze P."/>
            <person name="Sanders I.R."/>
            <person name="Stajich J.E."/>
            <person name="Tunlid A."/>
            <person name="Tuskan G."/>
            <person name="Grigoriev I.V."/>
        </authorList>
    </citation>
    <scope>NUCLEOTIDE SEQUENCE [LARGE SCALE GENOMIC DNA]</scope>
    <source>
        <strain evidence="3">S238N-H82 / ATCC MYA-4686</strain>
    </source>
</reference>
<dbReference type="InterPro" id="IPR011706">
    <property type="entry name" value="Cu-oxidase_C"/>
</dbReference>
<feature type="domain" description="Plastocyanin-like" evidence="1">
    <location>
        <begin position="5"/>
        <end position="110"/>
    </location>
</feature>
<dbReference type="OrthoDB" id="2121828at2759"/>
<dbReference type="EMBL" id="DS547122">
    <property type="protein sequence ID" value="EDR03684.1"/>
    <property type="molecule type" value="Genomic_DNA"/>
</dbReference>
<keyword evidence="3" id="KW-1185">Reference proteome</keyword>
<dbReference type="STRING" id="486041.B0DNN0"/>
<dbReference type="InParanoid" id="B0DNN0"/>
<proteinExistence type="predicted"/>
<evidence type="ECO:0000313" key="3">
    <source>
        <dbReference type="Proteomes" id="UP000001194"/>
    </source>
</evidence>
<dbReference type="HOGENOM" id="CLU_1901264_0_0_1"/>
<dbReference type="InterPro" id="IPR008972">
    <property type="entry name" value="Cupredoxin"/>
</dbReference>
<dbReference type="RefSeq" id="XP_001885537.1">
    <property type="nucleotide sequence ID" value="XM_001885502.1"/>
</dbReference>
<dbReference type="Pfam" id="PF07731">
    <property type="entry name" value="Cu-oxidase_2"/>
    <property type="match status" value="1"/>
</dbReference>
<feature type="non-terminal residue" evidence="2">
    <location>
        <position position="1"/>
    </location>
</feature>
<dbReference type="GO" id="GO:0005507">
    <property type="term" value="F:copper ion binding"/>
    <property type="evidence" value="ECO:0007669"/>
    <property type="project" value="InterPro"/>
</dbReference>
<dbReference type="KEGG" id="lbc:LACBIDRAFT_238280"/>
<gene>
    <name evidence="2" type="ORF">LACBIDRAFT_238280</name>
</gene>
<protein>
    <submittedName>
        <fullName evidence="2">Multicopper oxidase, laccase</fullName>
    </submittedName>
</protein>
<evidence type="ECO:0000259" key="1">
    <source>
        <dbReference type="Pfam" id="PF07731"/>
    </source>
</evidence>
<accession>B0DNN0</accession>
<dbReference type="SUPFAM" id="SSF49503">
    <property type="entry name" value="Cupredoxins"/>
    <property type="match status" value="1"/>
</dbReference>
<dbReference type="GO" id="GO:0016491">
    <property type="term" value="F:oxidoreductase activity"/>
    <property type="evidence" value="ECO:0007669"/>
    <property type="project" value="InterPro"/>
</dbReference>
<evidence type="ECO:0000313" key="2">
    <source>
        <dbReference type="EMBL" id="EDR03684.1"/>
    </source>
</evidence>
<dbReference type="GeneID" id="6081239"/>
<sequence>ILIIPATVPVLSRILSGAVTEQGLLPTGGVHILPPNEVIEVTLRALNGLENGGPHPFHLHENTFYVVRSAGSSTYDFVNPVRRDVVSIGQAGDSVTFRFTTDNAGPWLLRW</sequence>
<name>B0DNN0_LACBS</name>